<reference evidence="1" key="1">
    <citation type="journal article" date="2020" name="Stud. Mycol.">
        <title>101 Dothideomycetes genomes: a test case for predicting lifestyles and emergence of pathogens.</title>
        <authorList>
            <person name="Haridas S."/>
            <person name="Albert R."/>
            <person name="Binder M."/>
            <person name="Bloem J."/>
            <person name="Labutti K."/>
            <person name="Salamov A."/>
            <person name="Andreopoulos B."/>
            <person name="Baker S."/>
            <person name="Barry K."/>
            <person name="Bills G."/>
            <person name="Bluhm B."/>
            <person name="Cannon C."/>
            <person name="Castanera R."/>
            <person name="Culley D."/>
            <person name="Daum C."/>
            <person name="Ezra D."/>
            <person name="Gonzalez J."/>
            <person name="Henrissat B."/>
            <person name="Kuo A."/>
            <person name="Liang C."/>
            <person name="Lipzen A."/>
            <person name="Lutzoni F."/>
            <person name="Magnuson J."/>
            <person name="Mondo S."/>
            <person name="Nolan M."/>
            <person name="Ohm R."/>
            <person name="Pangilinan J."/>
            <person name="Park H.-J."/>
            <person name="Ramirez L."/>
            <person name="Alfaro M."/>
            <person name="Sun H."/>
            <person name="Tritt A."/>
            <person name="Yoshinaga Y."/>
            <person name="Zwiers L.-H."/>
            <person name="Turgeon B."/>
            <person name="Goodwin S."/>
            <person name="Spatafora J."/>
            <person name="Crous P."/>
            <person name="Grigoriev I."/>
        </authorList>
    </citation>
    <scope>NUCLEOTIDE SEQUENCE</scope>
    <source>
        <strain evidence="1">CBS 207.26</strain>
    </source>
</reference>
<dbReference type="EMBL" id="ML994666">
    <property type="protein sequence ID" value="KAF2179504.1"/>
    <property type="molecule type" value="Genomic_DNA"/>
</dbReference>
<keyword evidence="1" id="KW-0808">Transferase</keyword>
<keyword evidence="2" id="KW-1185">Reference proteome</keyword>
<dbReference type="InterPro" id="IPR029044">
    <property type="entry name" value="Nucleotide-diphossugar_trans"/>
</dbReference>
<evidence type="ECO:0000313" key="2">
    <source>
        <dbReference type="Proteomes" id="UP000800200"/>
    </source>
</evidence>
<dbReference type="OrthoDB" id="2014201at2759"/>
<dbReference type="Gene3D" id="3.90.550.10">
    <property type="entry name" value="Spore Coat Polysaccharide Biosynthesis Protein SpsA, Chain A"/>
    <property type="match status" value="1"/>
</dbReference>
<accession>A0A6A6DJ03</accession>
<name>A0A6A6DJ03_9PEZI</name>
<proteinExistence type="predicted"/>
<dbReference type="Proteomes" id="UP000800200">
    <property type="component" value="Unassembled WGS sequence"/>
</dbReference>
<dbReference type="SUPFAM" id="SSF53448">
    <property type="entry name" value="Nucleotide-diphospho-sugar transferases"/>
    <property type="match status" value="1"/>
</dbReference>
<protein>
    <submittedName>
        <fullName evidence="1">Glycosyltransferase family 8 protein</fullName>
    </submittedName>
</protein>
<gene>
    <name evidence="1" type="ORF">K469DRAFT_730620</name>
</gene>
<dbReference type="InterPro" id="IPR050587">
    <property type="entry name" value="GNT1/Glycosyltrans_8"/>
</dbReference>
<dbReference type="AlphaFoldDB" id="A0A6A6DJ03"/>
<dbReference type="GO" id="GO:0016740">
    <property type="term" value="F:transferase activity"/>
    <property type="evidence" value="ECO:0007669"/>
    <property type="project" value="UniProtKB-KW"/>
</dbReference>
<dbReference type="PANTHER" id="PTHR11183">
    <property type="entry name" value="GLYCOGENIN SUBFAMILY MEMBER"/>
    <property type="match status" value="1"/>
</dbReference>
<organism evidence="1 2">
    <name type="scientific">Zopfia rhizophila CBS 207.26</name>
    <dbReference type="NCBI Taxonomy" id="1314779"/>
    <lineage>
        <taxon>Eukaryota</taxon>
        <taxon>Fungi</taxon>
        <taxon>Dikarya</taxon>
        <taxon>Ascomycota</taxon>
        <taxon>Pezizomycotina</taxon>
        <taxon>Dothideomycetes</taxon>
        <taxon>Dothideomycetes incertae sedis</taxon>
        <taxon>Zopfiaceae</taxon>
        <taxon>Zopfia</taxon>
    </lineage>
</organism>
<sequence length="304" mass="34149">MLPSFPRVASSSSLCFSVAYHQNVTNSYYLCNSLMILESLHRLGSKADGAMMYPKEWNVPADNGMNATCKSTILAQPRDRYDAELVPIQVPTFSHQEPTWKHSFTKLLAFNQTQYKRIINLDSDSTVLQLMVTAYGMDELFFLPSSPVAVPEPIGSLTSPISLLPIARHPAFRARMAVHRILHGNHSSSDFDMEIVNLYGNSCIMLPHSQYNLITGEFRLENHDAYLGSKEEQWNVTQVLEEAKFLHFSDWPYPKPWLKASGAETVKNQPKCQAAGDGVEACEERDTCRLSDVVTGNRRICGNT</sequence>
<evidence type="ECO:0000313" key="1">
    <source>
        <dbReference type="EMBL" id="KAF2179504.1"/>
    </source>
</evidence>